<proteinExistence type="predicted"/>
<protein>
    <submittedName>
        <fullName evidence="3">Uncharacterized protein</fullName>
    </submittedName>
</protein>
<keyword evidence="4" id="KW-1185">Reference proteome</keyword>
<gene>
    <name evidence="3" type="ORF">AVEN_129822_1</name>
    <name evidence="1" type="ORF">AVEN_203736_1</name>
    <name evidence="2" type="ORF">AVEN_72049_1</name>
</gene>
<dbReference type="AlphaFoldDB" id="A0A4Y2WWB8"/>
<reference evidence="3 4" key="1">
    <citation type="journal article" date="2019" name="Sci. Rep.">
        <title>Orb-weaving spider Araneus ventricosus genome elucidates the spidroin gene catalogue.</title>
        <authorList>
            <person name="Kono N."/>
            <person name="Nakamura H."/>
            <person name="Ohtoshi R."/>
            <person name="Moran D.A.P."/>
            <person name="Shinohara A."/>
            <person name="Yoshida Y."/>
            <person name="Fujiwara M."/>
            <person name="Mori M."/>
            <person name="Tomita M."/>
            <person name="Arakawa K."/>
        </authorList>
    </citation>
    <scope>NUCLEOTIDE SEQUENCE [LARGE SCALE GENOMIC DNA]</scope>
</reference>
<evidence type="ECO:0000313" key="4">
    <source>
        <dbReference type="Proteomes" id="UP000499080"/>
    </source>
</evidence>
<sequence>LADSQKGRHDTIAQAIPSVFGRQNDGREDLNDSIIAPNLTIIAIHHSHA</sequence>
<feature type="non-terminal residue" evidence="3">
    <location>
        <position position="1"/>
    </location>
</feature>
<evidence type="ECO:0000313" key="2">
    <source>
        <dbReference type="EMBL" id="GBO41484.1"/>
    </source>
</evidence>
<dbReference type="Proteomes" id="UP000499080">
    <property type="component" value="Unassembled WGS sequence"/>
</dbReference>
<dbReference type="EMBL" id="BGPR01066592">
    <property type="protein sequence ID" value="GBO41108.1"/>
    <property type="molecule type" value="Genomic_DNA"/>
</dbReference>
<comment type="caution">
    <text evidence="3">The sequence shown here is derived from an EMBL/GenBank/DDBJ whole genome shotgun (WGS) entry which is preliminary data.</text>
</comment>
<organism evidence="3 4">
    <name type="scientific">Araneus ventricosus</name>
    <name type="common">Orbweaver spider</name>
    <name type="synonym">Epeira ventricosa</name>
    <dbReference type="NCBI Taxonomy" id="182803"/>
    <lineage>
        <taxon>Eukaryota</taxon>
        <taxon>Metazoa</taxon>
        <taxon>Ecdysozoa</taxon>
        <taxon>Arthropoda</taxon>
        <taxon>Chelicerata</taxon>
        <taxon>Arachnida</taxon>
        <taxon>Araneae</taxon>
        <taxon>Araneomorphae</taxon>
        <taxon>Entelegynae</taxon>
        <taxon>Araneoidea</taxon>
        <taxon>Araneidae</taxon>
        <taxon>Araneus</taxon>
    </lineage>
</organism>
<name>A0A4Y2WWB8_ARAVE</name>
<dbReference type="EMBL" id="BGPR01067176">
    <property type="protein sequence ID" value="GBO41484.1"/>
    <property type="molecule type" value="Genomic_DNA"/>
</dbReference>
<accession>A0A4Y2WWB8</accession>
<dbReference type="EMBL" id="BGPR01067179">
    <property type="protein sequence ID" value="GBO41491.1"/>
    <property type="molecule type" value="Genomic_DNA"/>
</dbReference>
<evidence type="ECO:0000313" key="3">
    <source>
        <dbReference type="EMBL" id="GBO41491.1"/>
    </source>
</evidence>
<evidence type="ECO:0000313" key="1">
    <source>
        <dbReference type="EMBL" id="GBO41108.1"/>
    </source>
</evidence>